<evidence type="ECO:0000313" key="2">
    <source>
        <dbReference type="Proteomes" id="UP000177078"/>
    </source>
</evidence>
<sequence length="134" mass="14787">MTFHISPKGVNNTEGTTAKFNGGGTVKIGGSFQNSGDVQIDVRANLEVLGNVVNAGTFSIKDYVAENQYQLFEQAINDLQGDAQAYLRSSYQDLKSGNIPSSNAWFRKFADYIKDHPELVTSSVQIVLQLFYRT</sequence>
<gene>
    <name evidence="1" type="ORF">A3F15_02620</name>
</gene>
<comment type="caution">
    <text evidence="1">The sequence shown here is derived from an EMBL/GenBank/DDBJ whole genome shotgun (WGS) entry which is preliminary data.</text>
</comment>
<protein>
    <submittedName>
        <fullName evidence="1">Uncharacterized protein</fullName>
    </submittedName>
</protein>
<dbReference type="AlphaFoldDB" id="A0A1G2RE83"/>
<organism evidence="1 2">
    <name type="scientific">Candidatus Wildermuthbacteria bacterium RIFCSPHIGHO2_12_FULL_40_12</name>
    <dbReference type="NCBI Taxonomy" id="1802457"/>
    <lineage>
        <taxon>Bacteria</taxon>
        <taxon>Candidatus Wildermuthiibacteriota</taxon>
    </lineage>
</organism>
<evidence type="ECO:0000313" key="1">
    <source>
        <dbReference type="EMBL" id="OHA70592.1"/>
    </source>
</evidence>
<accession>A0A1G2RE83</accession>
<dbReference type="EMBL" id="MHUC01000025">
    <property type="protein sequence ID" value="OHA70592.1"/>
    <property type="molecule type" value="Genomic_DNA"/>
</dbReference>
<dbReference type="Proteomes" id="UP000177078">
    <property type="component" value="Unassembled WGS sequence"/>
</dbReference>
<proteinExistence type="predicted"/>
<reference evidence="1 2" key="1">
    <citation type="journal article" date="2016" name="Nat. Commun.">
        <title>Thousands of microbial genomes shed light on interconnected biogeochemical processes in an aquifer system.</title>
        <authorList>
            <person name="Anantharaman K."/>
            <person name="Brown C.T."/>
            <person name="Hug L.A."/>
            <person name="Sharon I."/>
            <person name="Castelle C.J."/>
            <person name="Probst A.J."/>
            <person name="Thomas B.C."/>
            <person name="Singh A."/>
            <person name="Wilkins M.J."/>
            <person name="Karaoz U."/>
            <person name="Brodie E.L."/>
            <person name="Williams K.H."/>
            <person name="Hubbard S.S."/>
            <person name="Banfield J.F."/>
        </authorList>
    </citation>
    <scope>NUCLEOTIDE SEQUENCE [LARGE SCALE GENOMIC DNA]</scope>
</reference>
<name>A0A1G2RE83_9BACT</name>